<evidence type="ECO:0000256" key="2">
    <source>
        <dbReference type="ARBA" id="ARBA00011901"/>
    </source>
</evidence>
<accession>A0A8S5R2G7</accession>
<dbReference type="InterPro" id="IPR013168">
    <property type="entry name" value="Cpl_7_lyso_C"/>
</dbReference>
<dbReference type="SUPFAM" id="SSF55846">
    <property type="entry name" value="N-acetylmuramoyl-L-alanine amidase-like"/>
    <property type="match status" value="1"/>
</dbReference>
<reference evidence="8" key="1">
    <citation type="journal article" date="2021" name="Proc. Natl. Acad. Sci. U.S.A.">
        <title>A Catalog of Tens of Thousands of Viruses from Human Metagenomes Reveals Hidden Associations with Chronic Diseases.</title>
        <authorList>
            <person name="Tisza M.J."/>
            <person name="Buck C.B."/>
        </authorList>
    </citation>
    <scope>NUCLEOTIDE SEQUENCE</scope>
    <source>
        <strain evidence="8">Ctj7g1</strain>
    </source>
</reference>
<dbReference type="GO" id="GO:0001897">
    <property type="term" value="P:symbiont-mediated cytolysis of host cell"/>
    <property type="evidence" value="ECO:0007669"/>
    <property type="project" value="UniProtKB-ARBA"/>
</dbReference>
<comment type="catalytic activity">
    <reaction evidence="1">
        <text>Hydrolyzes the link between N-acetylmuramoyl residues and L-amino acid residues in certain cell-wall glycopeptides.</text>
        <dbReference type="EC" id="3.5.1.28"/>
    </reaction>
</comment>
<dbReference type="CDD" id="cd06583">
    <property type="entry name" value="PGRP"/>
    <property type="match status" value="1"/>
</dbReference>
<dbReference type="GO" id="GO:0042742">
    <property type="term" value="P:defense response to bacterium"/>
    <property type="evidence" value="ECO:0007669"/>
    <property type="project" value="UniProtKB-KW"/>
</dbReference>
<evidence type="ECO:0000256" key="6">
    <source>
        <dbReference type="ARBA" id="ARBA00023316"/>
    </source>
</evidence>
<evidence type="ECO:0000256" key="1">
    <source>
        <dbReference type="ARBA" id="ARBA00001561"/>
    </source>
</evidence>
<dbReference type="GO" id="GO:0009253">
    <property type="term" value="P:peptidoglycan catabolic process"/>
    <property type="evidence" value="ECO:0007669"/>
    <property type="project" value="InterPro"/>
</dbReference>
<dbReference type="Pfam" id="PF08230">
    <property type="entry name" value="CW_7"/>
    <property type="match status" value="1"/>
</dbReference>
<dbReference type="GO" id="GO:0071555">
    <property type="term" value="P:cell wall organization"/>
    <property type="evidence" value="ECO:0007669"/>
    <property type="project" value="UniProtKB-KW"/>
</dbReference>
<dbReference type="SMART" id="SM01095">
    <property type="entry name" value="Cpl-7"/>
    <property type="match status" value="1"/>
</dbReference>
<dbReference type="Gene3D" id="3.40.80.10">
    <property type="entry name" value="Peptidoglycan recognition protein-like"/>
    <property type="match status" value="1"/>
</dbReference>
<evidence type="ECO:0000259" key="7">
    <source>
        <dbReference type="SMART" id="SM01095"/>
    </source>
</evidence>
<keyword evidence="6" id="KW-0961">Cell wall biogenesis/degradation</keyword>
<dbReference type="EC" id="3.5.1.28" evidence="2"/>
<dbReference type="InterPro" id="IPR051206">
    <property type="entry name" value="NAMLAA_amidase_2"/>
</dbReference>
<evidence type="ECO:0000256" key="4">
    <source>
        <dbReference type="ARBA" id="ARBA00022638"/>
    </source>
</evidence>
<dbReference type="InterPro" id="IPR002502">
    <property type="entry name" value="Amidase_domain"/>
</dbReference>
<feature type="domain" description="Cpl-7 lysozyme C-terminal" evidence="7">
    <location>
        <begin position="200"/>
        <end position="241"/>
    </location>
</feature>
<dbReference type="GO" id="GO:0009254">
    <property type="term" value="P:peptidoglycan turnover"/>
    <property type="evidence" value="ECO:0007669"/>
    <property type="project" value="TreeGrafter"/>
</dbReference>
<keyword evidence="4" id="KW-0081">Bacteriolytic enzyme</keyword>
<sequence length="241" mass="27387">MTRRTPDQYDWGTLEFDETLLDLHYTPHGFRTIKFTVIHHMTVVDRDGNGPDTLDACFNIWQDREASAHYGVDHDKVRQYVYDSDIAWATANANGNNHGISIEHANSTGAPDWRVDPETMETGAKLVAHLHKFYRLGRPEIGVNVFRHKDFFATGCPGPFLGGSQYHNYVNRAAQIYDEITGAKPAGPVPLPTPKVRPSQDEVINMVIRGQYGNGAERFERLQREGWDPLEIQRIVNERLS</sequence>
<dbReference type="Pfam" id="PF01510">
    <property type="entry name" value="Amidase_2"/>
    <property type="match status" value="1"/>
</dbReference>
<organism evidence="8">
    <name type="scientific">Siphoviridae sp. ctj7g1</name>
    <dbReference type="NCBI Taxonomy" id="2826438"/>
    <lineage>
        <taxon>Viruses</taxon>
        <taxon>Duplodnaviria</taxon>
        <taxon>Heunggongvirae</taxon>
        <taxon>Uroviricota</taxon>
        <taxon>Caudoviricetes</taxon>
    </lineage>
</organism>
<dbReference type="EMBL" id="BK015796">
    <property type="protein sequence ID" value="DAE25281.1"/>
    <property type="molecule type" value="Genomic_DNA"/>
</dbReference>
<keyword evidence="5" id="KW-0378">Hydrolase</keyword>
<dbReference type="PANTHER" id="PTHR30417">
    <property type="entry name" value="N-ACETYLMURAMOYL-L-ALANINE AMIDASE AMID"/>
    <property type="match status" value="1"/>
</dbReference>
<dbReference type="PANTHER" id="PTHR30417:SF1">
    <property type="entry name" value="N-ACETYLMURAMOYL-L-ALANINE AMIDASE AMID"/>
    <property type="match status" value="1"/>
</dbReference>
<keyword evidence="3" id="KW-0929">Antimicrobial</keyword>
<evidence type="ECO:0000256" key="5">
    <source>
        <dbReference type="ARBA" id="ARBA00022801"/>
    </source>
</evidence>
<proteinExistence type="predicted"/>
<dbReference type="GO" id="GO:0008745">
    <property type="term" value="F:N-acetylmuramoyl-L-alanine amidase activity"/>
    <property type="evidence" value="ECO:0007669"/>
    <property type="project" value="UniProtKB-EC"/>
</dbReference>
<name>A0A8S5R2G7_9CAUD</name>
<evidence type="ECO:0000313" key="8">
    <source>
        <dbReference type="EMBL" id="DAE25281.1"/>
    </source>
</evidence>
<dbReference type="InterPro" id="IPR036505">
    <property type="entry name" value="Amidase/PGRP_sf"/>
</dbReference>
<protein>
    <recommendedName>
        <fullName evidence="2">N-acetylmuramoyl-L-alanine amidase</fullName>
        <ecNumber evidence="2">3.5.1.28</ecNumber>
    </recommendedName>
</protein>
<evidence type="ECO:0000256" key="3">
    <source>
        <dbReference type="ARBA" id="ARBA00022529"/>
    </source>
</evidence>